<dbReference type="PRINTS" id="PR00050">
    <property type="entry name" value="COLDSHOCK"/>
</dbReference>
<dbReference type="InterPro" id="IPR012340">
    <property type="entry name" value="NA-bd_OB-fold"/>
</dbReference>
<dbReference type="EMBL" id="BAAAZR010000012">
    <property type="protein sequence ID" value="GAA3820595.1"/>
    <property type="molecule type" value="Genomic_DNA"/>
</dbReference>
<dbReference type="Gene3D" id="2.40.50.140">
    <property type="entry name" value="Nucleic acid-binding proteins"/>
    <property type="match status" value="1"/>
</dbReference>
<organism evidence="3 4">
    <name type="scientific">Sphaerisporangium flaviroseum</name>
    <dbReference type="NCBI Taxonomy" id="509199"/>
    <lineage>
        <taxon>Bacteria</taxon>
        <taxon>Bacillati</taxon>
        <taxon>Actinomycetota</taxon>
        <taxon>Actinomycetes</taxon>
        <taxon>Streptosporangiales</taxon>
        <taxon>Streptosporangiaceae</taxon>
        <taxon>Sphaerisporangium</taxon>
    </lineage>
</organism>
<dbReference type="Proteomes" id="UP001500888">
    <property type="component" value="Unassembled WGS sequence"/>
</dbReference>
<evidence type="ECO:0000313" key="3">
    <source>
        <dbReference type="EMBL" id="GAA3820595.1"/>
    </source>
</evidence>
<sequence>MVALAARRGRILRFDEVRGYGFIKPDDGGEDVFLHANAFVGDKGLLAAGMLVEFEVTEGERGLKALAVHAVDGPPAHASPVAESRPAASSSGGPYDDGMCDVLAPADYLQELTEALLEAEPTLTAAQIVRVRRRLLTIAQHHGWTEG</sequence>
<dbReference type="InterPro" id="IPR011129">
    <property type="entry name" value="CSD"/>
</dbReference>
<dbReference type="Pfam" id="PF00313">
    <property type="entry name" value="CSD"/>
    <property type="match status" value="1"/>
</dbReference>
<dbReference type="InterPro" id="IPR050181">
    <property type="entry name" value="Cold_shock_domain"/>
</dbReference>
<dbReference type="SMART" id="SM00357">
    <property type="entry name" value="CSP"/>
    <property type="match status" value="1"/>
</dbReference>
<dbReference type="PANTHER" id="PTHR11544">
    <property type="entry name" value="COLD SHOCK DOMAIN CONTAINING PROTEINS"/>
    <property type="match status" value="1"/>
</dbReference>
<name>A0ABP7IKM1_9ACTN</name>
<comment type="caution">
    <text evidence="3">The sequence shown here is derived from an EMBL/GenBank/DDBJ whole genome shotgun (WGS) entry which is preliminary data.</text>
</comment>
<evidence type="ECO:0000256" key="1">
    <source>
        <dbReference type="SAM" id="MobiDB-lite"/>
    </source>
</evidence>
<dbReference type="CDD" id="cd04458">
    <property type="entry name" value="CSP_CDS"/>
    <property type="match status" value="1"/>
</dbReference>
<keyword evidence="4" id="KW-1185">Reference proteome</keyword>
<dbReference type="PROSITE" id="PS51857">
    <property type="entry name" value="CSD_2"/>
    <property type="match status" value="1"/>
</dbReference>
<feature type="region of interest" description="Disordered" evidence="1">
    <location>
        <begin position="75"/>
        <end position="94"/>
    </location>
</feature>
<evidence type="ECO:0000313" key="4">
    <source>
        <dbReference type="Proteomes" id="UP001500888"/>
    </source>
</evidence>
<protein>
    <submittedName>
        <fullName evidence="3">Cold shock domain-containing protein</fullName>
    </submittedName>
</protein>
<dbReference type="InterPro" id="IPR002059">
    <property type="entry name" value="CSP_DNA-bd"/>
</dbReference>
<reference evidence="4" key="1">
    <citation type="journal article" date="2019" name="Int. J. Syst. Evol. Microbiol.">
        <title>The Global Catalogue of Microorganisms (GCM) 10K type strain sequencing project: providing services to taxonomists for standard genome sequencing and annotation.</title>
        <authorList>
            <consortium name="The Broad Institute Genomics Platform"/>
            <consortium name="The Broad Institute Genome Sequencing Center for Infectious Disease"/>
            <person name="Wu L."/>
            <person name="Ma J."/>
        </authorList>
    </citation>
    <scope>NUCLEOTIDE SEQUENCE [LARGE SCALE GENOMIC DNA]</scope>
    <source>
        <strain evidence="4">JCM 16908</strain>
    </source>
</reference>
<proteinExistence type="predicted"/>
<accession>A0ABP7IKM1</accession>
<dbReference type="SUPFAM" id="SSF50249">
    <property type="entry name" value="Nucleic acid-binding proteins"/>
    <property type="match status" value="1"/>
</dbReference>
<feature type="domain" description="CSD" evidence="2">
    <location>
        <begin position="6"/>
        <end position="70"/>
    </location>
</feature>
<evidence type="ECO:0000259" key="2">
    <source>
        <dbReference type="PROSITE" id="PS51857"/>
    </source>
</evidence>
<gene>
    <name evidence="3" type="ORF">GCM10022226_46200</name>
</gene>
<dbReference type="RefSeq" id="WP_344943799.1">
    <property type="nucleotide sequence ID" value="NZ_BAAAZR010000012.1"/>
</dbReference>